<organism evidence="6 7">
    <name type="scientific">Volvox africanus</name>
    <dbReference type="NCBI Taxonomy" id="51714"/>
    <lineage>
        <taxon>Eukaryota</taxon>
        <taxon>Viridiplantae</taxon>
        <taxon>Chlorophyta</taxon>
        <taxon>core chlorophytes</taxon>
        <taxon>Chlorophyceae</taxon>
        <taxon>CS clade</taxon>
        <taxon>Chlamydomonadales</taxon>
        <taxon>Volvocaceae</taxon>
        <taxon>Volvox</taxon>
    </lineage>
</organism>
<evidence type="ECO:0000256" key="3">
    <source>
        <dbReference type="ARBA" id="ARBA00022989"/>
    </source>
</evidence>
<keyword evidence="3 5" id="KW-1133">Transmembrane helix</keyword>
<feature type="transmembrane region" description="Helical" evidence="5">
    <location>
        <begin position="197"/>
        <end position="220"/>
    </location>
</feature>
<comment type="caution">
    <text evidence="6">The sequence shown here is derived from an EMBL/GenBank/DDBJ whole genome shotgun (WGS) entry which is preliminary data.</text>
</comment>
<accession>A0ABQ5S8R7</accession>
<dbReference type="Gene3D" id="1.20.1540.10">
    <property type="entry name" value="Rhomboid-like"/>
    <property type="match status" value="1"/>
</dbReference>
<keyword evidence="7" id="KW-1185">Reference proteome</keyword>
<gene>
    <name evidence="6" type="ORF">VaNZ11_010109</name>
</gene>
<protein>
    <recommendedName>
        <fullName evidence="8">H(+)-exporting diphosphatase</fullName>
    </recommendedName>
</protein>
<proteinExistence type="predicted"/>
<keyword evidence="2 5" id="KW-0812">Transmembrane</keyword>
<evidence type="ECO:0000256" key="1">
    <source>
        <dbReference type="ARBA" id="ARBA00004141"/>
    </source>
</evidence>
<name>A0ABQ5S8R7_9CHLO</name>
<dbReference type="SUPFAM" id="SSF144091">
    <property type="entry name" value="Rhomboid-like"/>
    <property type="match status" value="1"/>
</dbReference>
<feature type="transmembrane region" description="Helical" evidence="5">
    <location>
        <begin position="368"/>
        <end position="387"/>
    </location>
</feature>
<evidence type="ECO:0000256" key="5">
    <source>
        <dbReference type="SAM" id="Phobius"/>
    </source>
</evidence>
<keyword evidence="4 5" id="KW-0472">Membrane</keyword>
<reference evidence="6 7" key="1">
    <citation type="journal article" date="2023" name="IScience">
        <title>Expanded male sex-determining region conserved during the evolution of homothallism in the green alga Volvox.</title>
        <authorList>
            <person name="Yamamoto K."/>
            <person name="Matsuzaki R."/>
            <person name="Mahakham W."/>
            <person name="Heman W."/>
            <person name="Sekimoto H."/>
            <person name="Kawachi M."/>
            <person name="Minakuchi Y."/>
            <person name="Toyoda A."/>
            <person name="Nozaki H."/>
        </authorList>
    </citation>
    <scope>NUCLEOTIDE SEQUENCE [LARGE SCALE GENOMIC DNA]</scope>
    <source>
        <strain evidence="6 7">NIES-4468</strain>
    </source>
</reference>
<evidence type="ECO:0008006" key="8">
    <source>
        <dbReference type="Google" id="ProtNLM"/>
    </source>
</evidence>
<comment type="subcellular location">
    <subcellularLocation>
        <location evidence="1">Membrane</location>
        <topology evidence="1">Multi-pass membrane protein</topology>
    </subcellularLocation>
</comment>
<evidence type="ECO:0000313" key="7">
    <source>
        <dbReference type="Proteomes" id="UP001165090"/>
    </source>
</evidence>
<sequence length="453" mass="47207">AQTSLVLTHMSQSFYGHKHGRAPDGQRTTRVKRKPIRCLKAVEDGNRSNKALSTLDSLLGSGSESDPSPADRDPALVEWWRIRPRQAAPPRTTSISSSANPAGRFIANEAMLRNEVWAGRKTLPGQALELPKVMPCESYVISFIQAAVYGTVVRVYATQGADAAVELIAGLGLTRPAVWDQVELWRLLSGCFVQPDLASFAVVLYGMLMVAPCVEACLGYRTFTAAYALSAIVAADVLIATAGGDAVQGTSAAAATSMTGNSSLPIGLVDALLLPGSDVLALTDPVLLCGGLGAVMGMAGSSVAHQLINGDVERQASGLSVSSTSMEKGGNRAAAGLQRAGGAVNLRTGLLLGGVVVVALQHTLEPGGLALAAALSAGFGSGFLLTYMAGPRYQVTREVELPDGSMWIPDPDSVTEMTVVLDQTTSIQRTLTTSALTAIVFFTTLFVVFGSGQ</sequence>
<feature type="transmembrane region" description="Helical" evidence="5">
    <location>
        <begin position="344"/>
        <end position="362"/>
    </location>
</feature>
<dbReference type="InterPro" id="IPR035952">
    <property type="entry name" value="Rhomboid-like_sf"/>
</dbReference>
<dbReference type="EMBL" id="BSDZ01000031">
    <property type="protein sequence ID" value="GLI66330.1"/>
    <property type="molecule type" value="Genomic_DNA"/>
</dbReference>
<evidence type="ECO:0000313" key="6">
    <source>
        <dbReference type="EMBL" id="GLI66330.1"/>
    </source>
</evidence>
<evidence type="ECO:0000256" key="4">
    <source>
        <dbReference type="ARBA" id="ARBA00023136"/>
    </source>
</evidence>
<feature type="transmembrane region" description="Helical" evidence="5">
    <location>
        <begin position="431"/>
        <end position="450"/>
    </location>
</feature>
<feature type="non-terminal residue" evidence="6">
    <location>
        <position position="1"/>
    </location>
</feature>
<dbReference type="Proteomes" id="UP001165090">
    <property type="component" value="Unassembled WGS sequence"/>
</dbReference>
<evidence type="ECO:0000256" key="2">
    <source>
        <dbReference type="ARBA" id="ARBA00022692"/>
    </source>
</evidence>